<sequence length="107" mass="11569">MKFRKLLTVPLAIGFMSLPLTAMAHTPLFSCFDNADGTIYCEGGFSDGSTAAGVPVIVKNGKGEEIQRLVLSRTSDIEFEKPKGNYSVLFDGGEGHRIEIPGSQIFE</sequence>
<dbReference type="OrthoDB" id="363007at2"/>
<evidence type="ECO:0008006" key="4">
    <source>
        <dbReference type="Google" id="ProtNLM"/>
    </source>
</evidence>
<keyword evidence="1" id="KW-0732">Signal</keyword>
<protein>
    <recommendedName>
        <fullName evidence="4">Nickel transport protein</fullName>
    </recommendedName>
</protein>
<comment type="caution">
    <text evidence="2">The sequence shown here is derived from an EMBL/GenBank/DDBJ whole genome shotgun (WGS) entry which is preliminary data.</text>
</comment>
<dbReference type="RefSeq" id="WP_144682388.1">
    <property type="nucleotide sequence ID" value="NZ_VLLC01000003.1"/>
</dbReference>
<feature type="chain" id="PRO_5022168516" description="Nickel transport protein" evidence="1">
    <location>
        <begin position="25"/>
        <end position="107"/>
    </location>
</feature>
<evidence type="ECO:0000313" key="2">
    <source>
        <dbReference type="EMBL" id="TWI75664.1"/>
    </source>
</evidence>
<keyword evidence="3" id="KW-1185">Reference proteome</keyword>
<dbReference type="EMBL" id="VLLC01000003">
    <property type="protein sequence ID" value="TWI75664.1"/>
    <property type="molecule type" value="Genomic_DNA"/>
</dbReference>
<evidence type="ECO:0000256" key="1">
    <source>
        <dbReference type="SAM" id="SignalP"/>
    </source>
</evidence>
<evidence type="ECO:0000313" key="3">
    <source>
        <dbReference type="Proteomes" id="UP000318307"/>
    </source>
</evidence>
<feature type="signal peptide" evidence="1">
    <location>
        <begin position="1"/>
        <end position="24"/>
    </location>
</feature>
<reference evidence="2 3" key="1">
    <citation type="submission" date="2019-07" db="EMBL/GenBank/DDBJ databases">
        <title>Genome sequencing of 100 strains of the haloalkaliphilic chemolithoautotrophic sulfur-oxidizing bacterium Thioalkalivibrio.</title>
        <authorList>
            <person name="Muyzer G."/>
        </authorList>
    </citation>
    <scope>NUCLEOTIDE SEQUENCE [LARGE SCALE GENOMIC DNA]</scope>
    <source>
        <strain evidence="2 3">ASO4-4</strain>
    </source>
</reference>
<dbReference type="AlphaFoldDB" id="A0A562S402"/>
<accession>A0A562S402</accession>
<proteinExistence type="predicted"/>
<gene>
    <name evidence="2" type="ORF">LZ24_00715</name>
</gene>
<name>A0A562S402_9BACT</name>
<organism evidence="2 3">
    <name type="scientific">Desulfobotulus alkaliphilus</name>
    <dbReference type="NCBI Taxonomy" id="622671"/>
    <lineage>
        <taxon>Bacteria</taxon>
        <taxon>Pseudomonadati</taxon>
        <taxon>Thermodesulfobacteriota</taxon>
        <taxon>Desulfobacteria</taxon>
        <taxon>Desulfobacterales</taxon>
        <taxon>Desulfobacteraceae</taxon>
        <taxon>Desulfobotulus</taxon>
    </lineage>
</organism>
<dbReference type="Proteomes" id="UP000318307">
    <property type="component" value="Unassembled WGS sequence"/>
</dbReference>